<evidence type="ECO:0000313" key="9">
    <source>
        <dbReference type="Ensembl" id="ENSPTXP00000019213.1"/>
    </source>
</evidence>
<dbReference type="Ensembl" id="ENSPTXT00000019803.1">
    <property type="protein sequence ID" value="ENSPTXP00000019213.1"/>
    <property type="gene ID" value="ENSPTXG00000013267.1"/>
</dbReference>
<keyword evidence="4" id="KW-0653">Protein transport</keyword>
<comment type="subcellular location">
    <subcellularLocation>
        <location evidence="1">Cytoplasmic vesicle membrane</location>
        <topology evidence="1">Peripheral membrane protein</topology>
        <orientation evidence="1">Cytoplasmic side</orientation>
    </subcellularLocation>
</comment>
<evidence type="ECO:0000256" key="6">
    <source>
        <dbReference type="ARBA" id="ARBA00023136"/>
    </source>
</evidence>
<feature type="domain" description="PX" evidence="8">
    <location>
        <begin position="1"/>
        <end position="107"/>
    </location>
</feature>
<dbReference type="GeneTree" id="ENSGT00390000001280"/>
<dbReference type="PANTHER" id="PTHR15813">
    <property type="entry name" value="SORTING NEXIN-22 AND 24"/>
    <property type="match status" value="1"/>
</dbReference>
<dbReference type="Gene3D" id="3.30.1520.10">
    <property type="entry name" value="Phox-like domain"/>
    <property type="match status" value="1"/>
</dbReference>
<evidence type="ECO:0000256" key="7">
    <source>
        <dbReference type="ARBA" id="ARBA00023329"/>
    </source>
</evidence>
<accession>A0A670ZBF9</accession>
<evidence type="ECO:0000313" key="10">
    <source>
        <dbReference type="Proteomes" id="UP000472273"/>
    </source>
</evidence>
<dbReference type="Pfam" id="PF00787">
    <property type="entry name" value="PX"/>
    <property type="match status" value="1"/>
</dbReference>
<dbReference type="SMART" id="SM00312">
    <property type="entry name" value="PX"/>
    <property type="match status" value="1"/>
</dbReference>
<dbReference type="GO" id="GO:0030659">
    <property type="term" value="C:cytoplasmic vesicle membrane"/>
    <property type="evidence" value="ECO:0007669"/>
    <property type="project" value="UniProtKB-SubCell"/>
</dbReference>
<keyword evidence="5" id="KW-0446">Lipid-binding</keyword>
<dbReference type="PROSITE" id="PS50195">
    <property type="entry name" value="PX"/>
    <property type="match status" value="1"/>
</dbReference>
<dbReference type="Proteomes" id="UP000472273">
    <property type="component" value="Unplaced"/>
</dbReference>
<evidence type="ECO:0000256" key="2">
    <source>
        <dbReference type="ARBA" id="ARBA00010883"/>
    </source>
</evidence>
<name>A0A670ZBF9_PSETE</name>
<keyword evidence="10" id="KW-1185">Reference proteome</keyword>
<dbReference type="InterPro" id="IPR001683">
    <property type="entry name" value="PX_dom"/>
</dbReference>
<gene>
    <name evidence="9" type="primary">SNX22</name>
</gene>
<organism evidence="9 10">
    <name type="scientific">Pseudonaja textilis</name>
    <name type="common">Eastern brown snake</name>
    <dbReference type="NCBI Taxonomy" id="8673"/>
    <lineage>
        <taxon>Eukaryota</taxon>
        <taxon>Metazoa</taxon>
        <taxon>Chordata</taxon>
        <taxon>Craniata</taxon>
        <taxon>Vertebrata</taxon>
        <taxon>Euteleostomi</taxon>
        <taxon>Lepidosauria</taxon>
        <taxon>Squamata</taxon>
        <taxon>Bifurcata</taxon>
        <taxon>Unidentata</taxon>
        <taxon>Episquamata</taxon>
        <taxon>Toxicofera</taxon>
        <taxon>Serpentes</taxon>
        <taxon>Colubroidea</taxon>
        <taxon>Elapidae</taxon>
        <taxon>Hydrophiinae</taxon>
        <taxon>Pseudonaja</taxon>
    </lineage>
</organism>
<sequence>FLFLFLPSLSPSLPLSDIWNVFKVEILCNGRKHCVEKRYSEFYALHKRIKRTCQVPDFPPKRVPKWMVKVLQQRRAGLEAYLQGVILQNQTLPKELLHFLKLWQALQKFGKAFPYRSLISWKEPFIWEETGFVNETLKGCAVALVLGLVSRNQVWVGTIRQGRKQKEGAAYPLSPSPFRCPQLDQGDLWPSRCC</sequence>
<dbReference type="InterPro" id="IPR036871">
    <property type="entry name" value="PX_dom_sf"/>
</dbReference>
<evidence type="ECO:0000256" key="4">
    <source>
        <dbReference type="ARBA" id="ARBA00022927"/>
    </source>
</evidence>
<reference evidence="9" key="1">
    <citation type="submission" date="2025-08" db="UniProtKB">
        <authorList>
            <consortium name="Ensembl"/>
        </authorList>
    </citation>
    <scope>IDENTIFICATION</scope>
</reference>
<dbReference type="GO" id="GO:1901981">
    <property type="term" value="F:phosphatidylinositol phosphate binding"/>
    <property type="evidence" value="ECO:0007669"/>
    <property type="project" value="TreeGrafter"/>
</dbReference>
<keyword evidence="7" id="KW-0968">Cytoplasmic vesicle</keyword>
<keyword evidence="6" id="KW-0472">Membrane</keyword>
<dbReference type="GO" id="GO:0015031">
    <property type="term" value="P:protein transport"/>
    <property type="evidence" value="ECO:0007669"/>
    <property type="project" value="UniProtKB-KW"/>
</dbReference>
<evidence type="ECO:0000256" key="3">
    <source>
        <dbReference type="ARBA" id="ARBA00022448"/>
    </source>
</evidence>
<evidence type="ECO:0000256" key="1">
    <source>
        <dbReference type="ARBA" id="ARBA00004180"/>
    </source>
</evidence>
<protein>
    <submittedName>
        <fullName evidence="9">Sorting nexin 22</fullName>
    </submittedName>
</protein>
<keyword evidence="3" id="KW-0813">Transport</keyword>
<evidence type="ECO:0000259" key="8">
    <source>
        <dbReference type="PROSITE" id="PS50195"/>
    </source>
</evidence>
<reference evidence="9" key="2">
    <citation type="submission" date="2025-09" db="UniProtKB">
        <authorList>
            <consortium name="Ensembl"/>
        </authorList>
    </citation>
    <scope>IDENTIFICATION</scope>
</reference>
<evidence type="ECO:0000256" key="5">
    <source>
        <dbReference type="ARBA" id="ARBA00023121"/>
    </source>
</evidence>
<comment type="similarity">
    <text evidence="2">Belongs to the sorting nexin family.</text>
</comment>
<dbReference type="AlphaFoldDB" id="A0A670ZBF9"/>
<dbReference type="SUPFAM" id="SSF64268">
    <property type="entry name" value="PX domain"/>
    <property type="match status" value="1"/>
</dbReference>
<dbReference type="InterPro" id="IPR052467">
    <property type="entry name" value="Sorting_nexin_PX-domain"/>
</dbReference>
<dbReference type="PANTHER" id="PTHR15813:SF8">
    <property type="entry name" value="SORTING NEXIN-22"/>
    <property type="match status" value="1"/>
</dbReference>
<proteinExistence type="inferred from homology"/>